<evidence type="ECO:0000313" key="2">
    <source>
        <dbReference type="Proteomes" id="UP001178507"/>
    </source>
</evidence>
<dbReference type="InterPro" id="IPR027417">
    <property type="entry name" value="P-loop_NTPase"/>
</dbReference>
<dbReference type="SUPFAM" id="SSF52540">
    <property type="entry name" value="P-loop containing nucleoside triphosphate hydrolases"/>
    <property type="match status" value="1"/>
</dbReference>
<organism evidence="1 2">
    <name type="scientific">Effrenium voratum</name>
    <dbReference type="NCBI Taxonomy" id="2562239"/>
    <lineage>
        <taxon>Eukaryota</taxon>
        <taxon>Sar</taxon>
        <taxon>Alveolata</taxon>
        <taxon>Dinophyceae</taxon>
        <taxon>Suessiales</taxon>
        <taxon>Symbiodiniaceae</taxon>
        <taxon>Effrenium</taxon>
    </lineage>
</organism>
<dbReference type="AlphaFoldDB" id="A0AA36I3M0"/>
<dbReference type="EMBL" id="CAUJNA010000705">
    <property type="protein sequence ID" value="CAJ1380360.1"/>
    <property type="molecule type" value="Genomic_DNA"/>
</dbReference>
<evidence type="ECO:0008006" key="3">
    <source>
        <dbReference type="Google" id="ProtNLM"/>
    </source>
</evidence>
<dbReference type="Proteomes" id="UP001178507">
    <property type="component" value="Unassembled WGS sequence"/>
</dbReference>
<evidence type="ECO:0000313" key="1">
    <source>
        <dbReference type="EMBL" id="CAJ1380360.1"/>
    </source>
</evidence>
<keyword evidence="2" id="KW-1185">Reference proteome</keyword>
<sequence>MARLVGFLLGGCASNAPDMVACPTEYEANAAMWYSMSGATSIFAPPGHRPAWYWQEVMKRRGLSGTVEDLGYADLWLDQLFGEAQSQLLGCWVHGGRYWEATLQLRAMARKVPASNVSAFLRYLSRLVFKGTKLEIEGVPEVLRTSLCAPISCQEAMLAEVIYPKFIATRLLKRASGFLEPQELAQLLEIKEMMDWSSIQLDFAVAGVDSCGTSSLHRNLDKHVEIAFSTSDEDFFFSNQVVHRLLPLKQQVDAYNAQLEAVREAKWRSTGHRPTLLGLCNPTLFSYGLPRRALASMPNLKTVVVLCDPLNRLEKEFVMYRYCHEDLAQAMQRGLASRDHHAASHPRNCFPSASALLSERWGALRDFWASREVAQHLQTMLTLFSGRGMVLHQERLSSRETFTALVQFIGAQYGFSKEATFPRHNSVGGHRSDLCFNMTLVQSLQSLLEPEYRMQEYMFSKAEEPLPRLLGSRVTRCHQLSAAHCPFREACEQSL</sequence>
<name>A0AA36I3M0_9DINO</name>
<proteinExistence type="predicted"/>
<reference evidence="1" key="1">
    <citation type="submission" date="2023-08" db="EMBL/GenBank/DDBJ databases">
        <authorList>
            <person name="Chen Y."/>
            <person name="Shah S."/>
            <person name="Dougan E. K."/>
            <person name="Thang M."/>
            <person name="Chan C."/>
        </authorList>
    </citation>
    <scope>NUCLEOTIDE SEQUENCE</scope>
</reference>
<accession>A0AA36I3M0</accession>
<gene>
    <name evidence="1" type="ORF">EVOR1521_LOCUS8322</name>
</gene>
<comment type="caution">
    <text evidence="1">The sequence shown here is derived from an EMBL/GenBank/DDBJ whole genome shotgun (WGS) entry which is preliminary data.</text>
</comment>
<protein>
    <recommendedName>
        <fullName evidence="3">Sulfotransferase</fullName>
    </recommendedName>
</protein>
<dbReference type="Gene3D" id="3.40.50.300">
    <property type="entry name" value="P-loop containing nucleotide triphosphate hydrolases"/>
    <property type="match status" value="1"/>
</dbReference>